<keyword evidence="10" id="KW-1185">Reference proteome</keyword>
<evidence type="ECO:0000313" key="9">
    <source>
        <dbReference type="EMBL" id="KAF6220591.1"/>
    </source>
</evidence>
<comment type="caution">
    <text evidence="9">The sequence shown here is derived from an EMBL/GenBank/DDBJ whole genome shotgun (WGS) entry which is preliminary data.</text>
</comment>
<name>A0A8H6CC64_9LECA</name>
<keyword evidence="3 7" id="KW-1133">Transmembrane helix</keyword>
<feature type="transmembrane region" description="Helical" evidence="7">
    <location>
        <begin position="213"/>
        <end position="231"/>
    </location>
</feature>
<comment type="subcellular location">
    <subcellularLocation>
        <location evidence="1">Membrane</location>
        <topology evidence="1">Multi-pass membrane protein</topology>
    </subcellularLocation>
</comment>
<accession>A0A8H6CC64</accession>
<dbReference type="InterPro" id="IPR052337">
    <property type="entry name" value="SAT4-like"/>
</dbReference>
<dbReference type="InterPro" id="IPR049326">
    <property type="entry name" value="Rhodopsin_dom_fungi"/>
</dbReference>
<feature type="domain" description="Rhodopsin" evidence="8">
    <location>
        <begin position="41"/>
        <end position="274"/>
    </location>
</feature>
<evidence type="ECO:0000256" key="4">
    <source>
        <dbReference type="ARBA" id="ARBA00023136"/>
    </source>
</evidence>
<feature type="transmembrane region" description="Helical" evidence="7">
    <location>
        <begin position="174"/>
        <end position="201"/>
    </location>
</feature>
<feature type="region of interest" description="Disordered" evidence="6">
    <location>
        <begin position="281"/>
        <end position="312"/>
    </location>
</feature>
<evidence type="ECO:0000256" key="1">
    <source>
        <dbReference type="ARBA" id="ARBA00004141"/>
    </source>
</evidence>
<evidence type="ECO:0000256" key="5">
    <source>
        <dbReference type="ARBA" id="ARBA00038359"/>
    </source>
</evidence>
<reference evidence="9 10" key="1">
    <citation type="journal article" date="2020" name="Genomics">
        <title>Complete, high-quality genomes from long-read metagenomic sequencing of two wolf lichen thalli reveals enigmatic genome architecture.</title>
        <authorList>
            <person name="McKenzie S.K."/>
            <person name="Walston R.F."/>
            <person name="Allen J.L."/>
        </authorList>
    </citation>
    <scope>NUCLEOTIDE SEQUENCE [LARGE SCALE GENOMIC DNA]</scope>
    <source>
        <strain evidence="9">WasteWater1</strain>
    </source>
</reference>
<dbReference type="Pfam" id="PF20684">
    <property type="entry name" value="Fung_rhodopsin"/>
    <property type="match status" value="1"/>
</dbReference>
<gene>
    <name evidence="9" type="ORF">HO133_003024</name>
</gene>
<feature type="transmembrane region" description="Helical" evidence="7">
    <location>
        <begin position="24"/>
        <end position="41"/>
    </location>
</feature>
<feature type="transmembrane region" description="Helical" evidence="7">
    <location>
        <begin position="251"/>
        <end position="273"/>
    </location>
</feature>
<evidence type="ECO:0000259" key="8">
    <source>
        <dbReference type="Pfam" id="PF20684"/>
    </source>
</evidence>
<evidence type="ECO:0000256" key="3">
    <source>
        <dbReference type="ARBA" id="ARBA00022989"/>
    </source>
</evidence>
<proteinExistence type="inferred from homology"/>
<dbReference type="Proteomes" id="UP000593566">
    <property type="component" value="Unassembled WGS sequence"/>
</dbReference>
<dbReference type="GO" id="GO:0016020">
    <property type="term" value="C:membrane"/>
    <property type="evidence" value="ECO:0007669"/>
    <property type="project" value="UniProtKB-SubCell"/>
</dbReference>
<keyword evidence="4 7" id="KW-0472">Membrane</keyword>
<comment type="similarity">
    <text evidence="5">Belongs to the SAT4 family.</text>
</comment>
<protein>
    <recommendedName>
        <fullName evidence="8">Rhodopsin domain-containing protein</fullName>
    </recommendedName>
</protein>
<dbReference type="RefSeq" id="XP_037150026.1">
    <property type="nucleotide sequence ID" value="XM_037293948.1"/>
</dbReference>
<feature type="transmembrane region" description="Helical" evidence="7">
    <location>
        <begin position="105"/>
        <end position="121"/>
    </location>
</feature>
<evidence type="ECO:0000256" key="6">
    <source>
        <dbReference type="SAM" id="MobiDB-lite"/>
    </source>
</evidence>
<evidence type="ECO:0000256" key="2">
    <source>
        <dbReference type="ARBA" id="ARBA00022692"/>
    </source>
</evidence>
<organism evidence="9 10">
    <name type="scientific">Letharia lupina</name>
    <dbReference type="NCBI Taxonomy" id="560253"/>
    <lineage>
        <taxon>Eukaryota</taxon>
        <taxon>Fungi</taxon>
        <taxon>Dikarya</taxon>
        <taxon>Ascomycota</taxon>
        <taxon>Pezizomycotina</taxon>
        <taxon>Lecanoromycetes</taxon>
        <taxon>OSLEUM clade</taxon>
        <taxon>Lecanoromycetidae</taxon>
        <taxon>Lecanorales</taxon>
        <taxon>Lecanorineae</taxon>
        <taxon>Parmeliaceae</taxon>
        <taxon>Letharia</taxon>
    </lineage>
</organism>
<evidence type="ECO:0000256" key="7">
    <source>
        <dbReference type="SAM" id="Phobius"/>
    </source>
</evidence>
<sequence length="346" mass="38074">MAPPNAQEIQYQLAHIHQDRSNDIVVSHGICIVIAAVAVVLRFSSRRLCKAPILADDYMTIVALILAAGEVAGGLMCVHYGGGKHAVLLKNPETFAKWVIATEELYNAAITAVKLSILLLYRRLFPDPRFKIALCTVGGFVICCGLTMNLLVVFQCRPVNASWNLTVQGQCIHLNTAFIILGSLNALTDIIALCLPMPFLWRLHADKARKFQLIGIFSLGSLTCGVSLYRIPQMANISLSDAPWSDVKPCVWAVVEVCQGILGACLPTFPALFRWKSVRDNRRPSGMSQSRSADSSRYPVLTPDERRSGFKSGVGNAHKEFLKMIDWADVPKAVEKGNDTKLQGYF</sequence>
<feature type="transmembrane region" description="Helical" evidence="7">
    <location>
        <begin position="133"/>
        <end position="154"/>
    </location>
</feature>
<dbReference type="GeneID" id="59331436"/>
<dbReference type="PANTHER" id="PTHR33048">
    <property type="entry name" value="PTH11-LIKE INTEGRAL MEMBRANE PROTEIN (AFU_ORTHOLOGUE AFUA_5G11245)"/>
    <property type="match status" value="1"/>
</dbReference>
<feature type="compositionally biased region" description="Polar residues" evidence="6">
    <location>
        <begin position="286"/>
        <end position="295"/>
    </location>
</feature>
<feature type="transmembrane region" description="Helical" evidence="7">
    <location>
        <begin position="61"/>
        <end position="82"/>
    </location>
</feature>
<keyword evidence="2 7" id="KW-0812">Transmembrane</keyword>
<dbReference type="PANTHER" id="PTHR33048:SF47">
    <property type="entry name" value="INTEGRAL MEMBRANE PROTEIN-RELATED"/>
    <property type="match status" value="1"/>
</dbReference>
<evidence type="ECO:0000313" key="10">
    <source>
        <dbReference type="Proteomes" id="UP000593566"/>
    </source>
</evidence>
<dbReference type="EMBL" id="JACCJB010000016">
    <property type="protein sequence ID" value="KAF6220591.1"/>
    <property type="molecule type" value="Genomic_DNA"/>
</dbReference>
<dbReference type="AlphaFoldDB" id="A0A8H6CC64"/>